<gene>
    <name evidence="2" type="ORF">BT96DRAFT_516687</name>
</gene>
<feature type="region of interest" description="Disordered" evidence="1">
    <location>
        <begin position="1"/>
        <end position="36"/>
    </location>
</feature>
<reference evidence="2" key="1">
    <citation type="journal article" date="2019" name="Environ. Microbiol.">
        <title>Fungal ecological strategies reflected in gene transcription - a case study of two litter decomposers.</title>
        <authorList>
            <person name="Barbi F."/>
            <person name="Kohler A."/>
            <person name="Barry K."/>
            <person name="Baskaran P."/>
            <person name="Daum C."/>
            <person name="Fauchery L."/>
            <person name="Ihrmark K."/>
            <person name="Kuo A."/>
            <person name="LaButti K."/>
            <person name="Lipzen A."/>
            <person name="Morin E."/>
            <person name="Grigoriev I.V."/>
            <person name="Henrissat B."/>
            <person name="Lindahl B."/>
            <person name="Martin F."/>
        </authorList>
    </citation>
    <scope>NUCLEOTIDE SEQUENCE</scope>
    <source>
        <strain evidence="2">JB14</strain>
    </source>
</reference>
<dbReference type="EMBL" id="ML769430">
    <property type="protein sequence ID" value="KAE9402924.1"/>
    <property type="molecule type" value="Genomic_DNA"/>
</dbReference>
<evidence type="ECO:0000313" key="3">
    <source>
        <dbReference type="Proteomes" id="UP000799118"/>
    </source>
</evidence>
<keyword evidence="3" id="KW-1185">Reference proteome</keyword>
<dbReference type="Proteomes" id="UP000799118">
    <property type="component" value="Unassembled WGS sequence"/>
</dbReference>
<accession>A0A6A4I208</accession>
<evidence type="ECO:0000313" key="2">
    <source>
        <dbReference type="EMBL" id="KAE9402924.1"/>
    </source>
</evidence>
<protein>
    <submittedName>
        <fullName evidence="2">Uncharacterized protein</fullName>
    </submittedName>
</protein>
<proteinExistence type="predicted"/>
<evidence type="ECO:0000256" key="1">
    <source>
        <dbReference type="SAM" id="MobiDB-lite"/>
    </source>
</evidence>
<name>A0A6A4I208_9AGAR</name>
<dbReference type="AlphaFoldDB" id="A0A6A4I208"/>
<organism evidence="2 3">
    <name type="scientific">Gymnopus androsaceus JB14</name>
    <dbReference type="NCBI Taxonomy" id="1447944"/>
    <lineage>
        <taxon>Eukaryota</taxon>
        <taxon>Fungi</taxon>
        <taxon>Dikarya</taxon>
        <taxon>Basidiomycota</taxon>
        <taxon>Agaricomycotina</taxon>
        <taxon>Agaricomycetes</taxon>
        <taxon>Agaricomycetidae</taxon>
        <taxon>Agaricales</taxon>
        <taxon>Marasmiineae</taxon>
        <taxon>Omphalotaceae</taxon>
        <taxon>Gymnopus</taxon>
    </lineage>
</organism>
<sequence length="123" mass="14112">MNRHRPYGGHENRRTRSQGPSRPTTRDLNHGRGHTVSTCSHVQVVESDLVTLGSEPRTAEHITSKVLDRHGQTQAHLLSLSSFDDPSFRNVLASKKPWDRVEWSISSRIDVLLELLYWALNYR</sequence>